<dbReference type="PRINTS" id="PR00420">
    <property type="entry name" value="RNGMNOXGNASE"/>
</dbReference>
<dbReference type="STRING" id="105231.A0A0U9HKK5"/>
<name>A0A0U9HKK5_KLENI</name>
<dbReference type="Gene3D" id="3.50.50.60">
    <property type="entry name" value="FAD/NAD(P)-binding domain"/>
    <property type="match status" value="1"/>
</dbReference>
<evidence type="ECO:0000313" key="3">
    <source>
        <dbReference type="Proteomes" id="UP000054558"/>
    </source>
</evidence>
<sequence length="445" mass="48221">MASCPVSAGSAGSTDGGGARPLAVVVVGGSICGLAVAHGLLHALPGCKITVLERAHHITEGGAGLGLDRETCAALADWGLAAGLQEASLPLDAEINRAVNSKTKTAREIYRDDHYDHRSCHWALLHQLLRGALPEGVLLLGHTMTAFESIDGGRRVRVHVAERAEPLEGDLMVAADGNMSSTREKLVGDKRRYAGYVAWRGVMAADEESKQATEDDAQLGESKHSGAAAVARHLQHEYPALGRALYFDLAHHTHSVLYMLPGTRINWLWYVNQAEPPLSPHSLTVQPDAAQVERMREDAARTWTPPMAALMQATARPFINAIFDRDPISRWVFDRVVLVGEAAHPVTPHGLRATNMSIIDAHTLARCLKEHLAAGGTARDLDAALDRFQKARIPVTTQEVLFSRYLGQLKQGLVTVPGIHDWDGADENQAAVLGQKHMHHFNPLD</sequence>
<dbReference type="SUPFAM" id="SSF54373">
    <property type="entry name" value="FAD-linked reductases, C-terminal domain"/>
    <property type="match status" value="1"/>
</dbReference>
<dbReference type="GO" id="GO:0071949">
    <property type="term" value="F:FAD binding"/>
    <property type="evidence" value="ECO:0007669"/>
    <property type="project" value="InterPro"/>
</dbReference>
<evidence type="ECO:0000313" key="2">
    <source>
        <dbReference type="EMBL" id="GAQ86425.1"/>
    </source>
</evidence>
<dbReference type="InterPro" id="IPR053212">
    <property type="entry name" value="DHP_3-monooxygenase"/>
</dbReference>
<dbReference type="InterPro" id="IPR002938">
    <property type="entry name" value="FAD-bd"/>
</dbReference>
<dbReference type="OMA" id="FVARPHC"/>
<dbReference type="Pfam" id="PF01494">
    <property type="entry name" value="FAD_binding_3"/>
    <property type="match status" value="1"/>
</dbReference>
<dbReference type="EMBL" id="DF237237">
    <property type="protein sequence ID" value="GAQ86425.1"/>
    <property type="molecule type" value="Genomic_DNA"/>
</dbReference>
<dbReference type="OrthoDB" id="16820at2759"/>
<accession>A0A0U9HKK5</accession>
<dbReference type="PANTHER" id="PTHR47469">
    <property type="entry name" value="MONOOXYGENASE-LIKE"/>
    <property type="match status" value="1"/>
</dbReference>
<dbReference type="SUPFAM" id="SSF51905">
    <property type="entry name" value="FAD/NAD(P)-binding domain"/>
    <property type="match status" value="1"/>
</dbReference>
<reference evidence="2 3" key="1">
    <citation type="journal article" date="2014" name="Nat. Commun.">
        <title>Klebsormidium flaccidum genome reveals primary factors for plant terrestrial adaptation.</title>
        <authorList>
            <person name="Hori K."/>
            <person name="Maruyama F."/>
            <person name="Fujisawa T."/>
            <person name="Togashi T."/>
            <person name="Yamamoto N."/>
            <person name="Seo M."/>
            <person name="Sato S."/>
            <person name="Yamada T."/>
            <person name="Mori H."/>
            <person name="Tajima N."/>
            <person name="Moriyama T."/>
            <person name="Ikeuchi M."/>
            <person name="Watanabe M."/>
            <person name="Wada H."/>
            <person name="Kobayashi K."/>
            <person name="Saito M."/>
            <person name="Masuda T."/>
            <person name="Sasaki-Sekimoto Y."/>
            <person name="Mashiguchi K."/>
            <person name="Awai K."/>
            <person name="Shimojima M."/>
            <person name="Masuda S."/>
            <person name="Iwai M."/>
            <person name="Nobusawa T."/>
            <person name="Narise T."/>
            <person name="Kondo S."/>
            <person name="Saito H."/>
            <person name="Sato R."/>
            <person name="Murakawa M."/>
            <person name="Ihara Y."/>
            <person name="Oshima-Yamada Y."/>
            <person name="Ohtaka K."/>
            <person name="Satoh M."/>
            <person name="Sonobe K."/>
            <person name="Ishii M."/>
            <person name="Ohtani R."/>
            <person name="Kanamori-Sato M."/>
            <person name="Honoki R."/>
            <person name="Miyazaki D."/>
            <person name="Mochizuki H."/>
            <person name="Umetsu J."/>
            <person name="Higashi K."/>
            <person name="Shibata D."/>
            <person name="Kamiya Y."/>
            <person name="Sato N."/>
            <person name="Nakamura Y."/>
            <person name="Tabata S."/>
            <person name="Ida S."/>
            <person name="Kurokawa K."/>
            <person name="Ohta H."/>
        </authorList>
    </citation>
    <scope>NUCLEOTIDE SEQUENCE [LARGE SCALE GENOMIC DNA]</scope>
    <source>
        <strain evidence="2 3">NIES-2285</strain>
    </source>
</reference>
<feature type="domain" description="FAD-binding" evidence="1">
    <location>
        <begin position="23"/>
        <end position="400"/>
    </location>
</feature>
<dbReference type="InterPro" id="IPR036188">
    <property type="entry name" value="FAD/NAD-bd_sf"/>
</dbReference>
<organism evidence="2 3">
    <name type="scientific">Klebsormidium nitens</name>
    <name type="common">Green alga</name>
    <name type="synonym">Ulothrix nitens</name>
    <dbReference type="NCBI Taxonomy" id="105231"/>
    <lineage>
        <taxon>Eukaryota</taxon>
        <taxon>Viridiplantae</taxon>
        <taxon>Streptophyta</taxon>
        <taxon>Klebsormidiophyceae</taxon>
        <taxon>Klebsormidiales</taxon>
        <taxon>Klebsormidiaceae</taxon>
        <taxon>Klebsormidium</taxon>
    </lineage>
</organism>
<dbReference type="PANTHER" id="PTHR47469:SF2">
    <property type="entry name" value="OS06G0597600 PROTEIN"/>
    <property type="match status" value="1"/>
</dbReference>
<proteinExistence type="predicted"/>
<evidence type="ECO:0000259" key="1">
    <source>
        <dbReference type="Pfam" id="PF01494"/>
    </source>
</evidence>
<keyword evidence="3" id="KW-1185">Reference proteome</keyword>
<dbReference type="AlphaFoldDB" id="A0A0U9HKK5"/>
<gene>
    <name evidence="2" type="ORF">KFL_002880090</name>
</gene>
<dbReference type="Proteomes" id="UP000054558">
    <property type="component" value="Unassembled WGS sequence"/>
</dbReference>
<protein>
    <submittedName>
        <fullName evidence="2">FAD/NAD(P)-binding oxidoreductase family protein</fullName>
    </submittedName>
</protein>